<protein>
    <submittedName>
        <fullName evidence="4">Pimeloyl-ACP methyl ester carboxylesterase</fullName>
    </submittedName>
</protein>
<dbReference type="SUPFAM" id="SSF53474">
    <property type="entry name" value="alpha/beta-Hydrolases"/>
    <property type="match status" value="1"/>
</dbReference>
<dbReference type="InterPro" id="IPR029058">
    <property type="entry name" value="AB_hydrolase_fold"/>
</dbReference>
<keyword evidence="1" id="KW-0378">Hydrolase</keyword>
<dbReference type="RefSeq" id="WP_210088239.1">
    <property type="nucleotide sequence ID" value="NZ_JAGGKG010000004.1"/>
</dbReference>
<dbReference type="InterPro" id="IPR050261">
    <property type="entry name" value="FrsA_esterase"/>
</dbReference>
<evidence type="ECO:0000313" key="5">
    <source>
        <dbReference type="Proteomes" id="UP001519272"/>
    </source>
</evidence>
<evidence type="ECO:0000259" key="3">
    <source>
        <dbReference type="Pfam" id="PF00561"/>
    </source>
</evidence>
<feature type="domain" description="AB hydrolase-1" evidence="3">
    <location>
        <begin position="36"/>
        <end position="151"/>
    </location>
</feature>
<comment type="caution">
    <text evidence="4">The sequence shown here is derived from an EMBL/GenBank/DDBJ whole genome shotgun (WGS) entry which is preliminary data.</text>
</comment>
<sequence>MERHIVIGHKEEQITASIHYPTNKRHTERRCKERVPLVIICHGFVGSRIGVNRLFVESARSLAAEGSLVVRFDYIGCGESSGSYGEHSVDSMIAQTKSVIDYGLGIDDIDPTQVSLIGHSLGGMIALLTAARDKRVKNLVLWSSVGYPFNDIVKITGRDVYDQAIKKGSADYLGYHLTPTFFESLGMYQPLQEALKFAGDVLVVHGTSDEDIPVDYAFLYQKVLWMRQEGRCDKEIIFQGDHTYSVAEHRAQLINKTKSWLGGLESVQSEWQNWMI</sequence>
<gene>
    <name evidence="4" type="ORF">J2Z32_001184</name>
</gene>
<organism evidence="4 5">
    <name type="scientific">Paenibacillus turicensis</name>
    <dbReference type="NCBI Taxonomy" id="160487"/>
    <lineage>
        <taxon>Bacteria</taxon>
        <taxon>Bacillati</taxon>
        <taxon>Bacillota</taxon>
        <taxon>Bacilli</taxon>
        <taxon>Bacillales</taxon>
        <taxon>Paenibacillaceae</taxon>
        <taxon>Paenibacillus</taxon>
    </lineage>
</organism>
<evidence type="ECO:0000256" key="2">
    <source>
        <dbReference type="ARBA" id="ARBA00038115"/>
    </source>
</evidence>
<comment type="similarity">
    <text evidence="2">Belongs to the AB hydrolase superfamily. FUS2 hydrolase family.</text>
</comment>
<dbReference type="Gene3D" id="3.40.50.1820">
    <property type="entry name" value="alpha/beta hydrolase"/>
    <property type="match status" value="1"/>
</dbReference>
<proteinExistence type="inferred from homology"/>
<dbReference type="EMBL" id="JAGGKG010000004">
    <property type="protein sequence ID" value="MBP1904561.1"/>
    <property type="molecule type" value="Genomic_DNA"/>
</dbReference>
<evidence type="ECO:0000313" key="4">
    <source>
        <dbReference type="EMBL" id="MBP1904561.1"/>
    </source>
</evidence>
<reference evidence="4 5" key="1">
    <citation type="submission" date="2021-03" db="EMBL/GenBank/DDBJ databases">
        <title>Genomic Encyclopedia of Type Strains, Phase IV (KMG-IV): sequencing the most valuable type-strain genomes for metagenomic binning, comparative biology and taxonomic classification.</title>
        <authorList>
            <person name="Goeker M."/>
        </authorList>
    </citation>
    <scope>NUCLEOTIDE SEQUENCE [LARGE SCALE GENOMIC DNA]</scope>
    <source>
        <strain evidence="4 5">DSM 14349</strain>
    </source>
</reference>
<dbReference type="PANTHER" id="PTHR22946:SF9">
    <property type="entry name" value="POLYKETIDE TRANSFERASE AF380"/>
    <property type="match status" value="1"/>
</dbReference>
<dbReference type="Pfam" id="PF00561">
    <property type="entry name" value="Abhydrolase_1"/>
    <property type="match status" value="1"/>
</dbReference>
<accession>A0ABS4FPU3</accession>
<dbReference type="InterPro" id="IPR000073">
    <property type="entry name" value="AB_hydrolase_1"/>
</dbReference>
<keyword evidence="5" id="KW-1185">Reference proteome</keyword>
<dbReference type="PANTHER" id="PTHR22946">
    <property type="entry name" value="DIENELACTONE HYDROLASE DOMAIN-CONTAINING PROTEIN-RELATED"/>
    <property type="match status" value="1"/>
</dbReference>
<evidence type="ECO:0000256" key="1">
    <source>
        <dbReference type="ARBA" id="ARBA00022801"/>
    </source>
</evidence>
<dbReference type="Proteomes" id="UP001519272">
    <property type="component" value="Unassembled WGS sequence"/>
</dbReference>
<name>A0ABS4FPU3_9BACL</name>